<accession>K0E065</accession>
<dbReference type="PATRIC" id="fig|1229205.11.peg.6906"/>
<proteinExistence type="predicted"/>
<dbReference type="AlphaFoldDB" id="K0E065"/>
<dbReference type="KEGG" id="bpx:BUPH_08261"/>
<evidence type="ECO:0000313" key="2">
    <source>
        <dbReference type="Proteomes" id="UP000010105"/>
    </source>
</evidence>
<gene>
    <name evidence="1" type="ORF">BUPH_08261</name>
</gene>
<geneLocation type="plasmid" evidence="1 2">
    <name>pSYMBR3459</name>
</geneLocation>
<sequence length="128" mass="14527">MLMGGSEQWRADWVLALAAGESFLDRADSGVLSEAKTDEVRAQCMRFARSRWNSATIRASSPATVRTRLRSQYSRCVSERAESCLDCARWLQKPAVGVPLQLNECACDSIESRTSSRHVPTWQWTRMW</sequence>
<reference evidence="1 2" key="1">
    <citation type="journal article" date="2012" name="J. Bacteriol.">
        <title>Complete Genome Sequence of Burkholderia phenoliruptrix BR3459a (CLA1), a Heat-Tolerant, Nitrogen-Fixing Symbiont of Mimosa flocculosa.</title>
        <authorList>
            <person name="de Oliveira Cunha C."/>
            <person name="Goda Zuleta L.F."/>
            <person name="Paula de Almeida L.G."/>
            <person name="Prioli Ciapina L."/>
            <person name="Lustrino Borges W."/>
            <person name="Pitard R.M."/>
            <person name="Baldani J.I."/>
            <person name="Straliotto R."/>
            <person name="de Faria S.M."/>
            <person name="Hungria M."/>
            <person name="Sousa Cavada B."/>
            <person name="Mercante F.M."/>
            <person name="Ribeiro de Vasconcelos A.T."/>
        </authorList>
    </citation>
    <scope>NUCLEOTIDE SEQUENCE [LARGE SCALE GENOMIC DNA]</scope>
    <source>
        <strain evidence="1 2">BR3459a</strain>
        <plasmid evidence="1 2">pSYMBR3459</plasmid>
    </source>
</reference>
<dbReference type="HOGENOM" id="CLU_1955484_0_0_4"/>
<name>K0E065_9BURK</name>
<dbReference type="Proteomes" id="UP000010105">
    <property type="component" value="Plasmid pSYMBR3459"/>
</dbReference>
<organism evidence="1 2">
    <name type="scientific">Paraburkholderia phenoliruptrix BR3459a</name>
    <dbReference type="NCBI Taxonomy" id="1229205"/>
    <lineage>
        <taxon>Bacteria</taxon>
        <taxon>Pseudomonadati</taxon>
        <taxon>Pseudomonadota</taxon>
        <taxon>Betaproteobacteria</taxon>
        <taxon>Burkholderiales</taxon>
        <taxon>Burkholderiaceae</taxon>
        <taxon>Paraburkholderia</taxon>
    </lineage>
</organism>
<dbReference type="EMBL" id="CP003865">
    <property type="protein sequence ID" value="AFT90192.1"/>
    <property type="molecule type" value="Genomic_DNA"/>
</dbReference>
<keyword evidence="1" id="KW-0614">Plasmid</keyword>
<evidence type="ECO:0000313" key="1">
    <source>
        <dbReference type="EMBL" id="AFT90192.1"/>
    </source>
</evidence>
<protein>
    <submittedName>
        <fullName evidence="1">Uncharacterized protein</fullName>
    </submittedName>
</protein>